<protein>
    <submittedName>
        <fullName evidence="2">Uncharacterized protein</fullName>
    </submittedName>
</protein>
<organism evidence="2">
    <name type="scientific">Musca domestica</name>
    <name type="common">House fly</name>
    <dbReference type="NCBI Taxonomy" id="7370"/>
    <lineage>
        <taxon>Eukaryota</taxon>
        <taxon>Metazoa</taxon>
        <taxon>Ecdysozoa</taxon>
        <taxon>Arthropoda</taxon>
        <taxon>Hexapoda</taxon>
        <taxon>Insecta</taxon>
        <taxon>Pterygota</taxon>
        <taxon>Neoptera</taxon>
        <taxon>Endopterygota</taxon>
        <taxon>Diptera</taxon>
        <taxon>Brachycera</taxon>
        <taxon>Muscomorpha</taxon>
        <taxon>Muscoidea</taxon>
        <taxon>Muscidae</taxon>
        <taxon>Musca</taxon>
    </lineage>
</organism>
<dbReference type="VEuPathDB" id="VectorBase:MDOA016168"/>
<accession>A0A1I8NJG9</accession>
<evidence type="ECO:0000256" key="1">
    <source>
        <dbReference type="SAM" id="MobiDB-lite"/>
    </source>
</evidence>
<feature type="compositionally biased region" description="Basic and acidic residues" evidence="1">
    <location>
        <begin position="167"/>
        <end position="178"/>
    </location>
</feature>
<proteinExistence type="predicted"/>
<dbReference type="VEuPathDB" id="VectorBase:MDOMA2_001810"/>
<name>A0A1I8NJG9_MUSDO</name>
<reference evidence="2" key="1">
    <citation type="submission" date="2020-05" db="UniProtKB">
        <authorList>
            <consortium name="EnsemblMetazoa"/>
        </authorList>
    </citation>
    <scope>IDENTIFICATION</scope>
    <source>
        <strain evidence="2">Aabys</strain>
    </source>
</reference>
<feature type="compositionally biased region" description="Acidic residues" evidence="1">
    <location>
        <begin position="249"/>
        <end position="258"/>
    </location>
</feature>
<dbReference type="AlphaFoldDB" id="A0A1I8NJG9"/>
<feature type="compositionally biased region" description="Polar residues" evidence="1">
    <location>
        <begin position="201"/>
        <end position="233"/>
    </location>
</feature>
<dbReference type="EnsemblMetazoa" id="MDOA016168-RB">
    <property type="protein sequence ID" value="MDOA016168-PB"/>
    <property type="gene ID" value="MDOA016168"/>
</dbReference>
<sequence length="312" mass="34842">MSNKRKIDFMCSPESFKSVAKKREDQSRLKTPADTQQLIFPVCRASNKSIKMERAMNYHEQFIDIYIDNLRDTLPDRVLQKLKRAYLTNIRAKIEQLESKEPSIADEVQDEKVKPRVYPPNWTAEEIAVYEAAKKEFRLKWQKADEELAKLRGPKALQLEYIVEEHRRRKTQADKPDGDNEPAPSSASSSNAVQSVESIDFSPSTSKVVGSKDVSPSTSKAAGSIDFSPSTSKAAEAGQKLDAAGGGGEESDYASDSENESHLEPDDMDLIIIREGKIERCGATYKFTDLSGEMTIKGETSTFTNSSGTLQW</sequence>
<feature type="compositionally biased region" description="Low complexity" evidence="1">
    <location>
        <begin position="181"/>
        <end position="198"/>
    </location>
</feature>
<evidence type="ECO:0000313" key="2">
    <source>
        <dbReference type="EnsemblMetazoa" id="MDOA016168-PB"/>
    </source>
</evidence>
<feature type="region of interest" description="Disordered" evidence="1">
    <location>
        <begin position="167"/>
        <end position="267"/>
    </location>
</feature>
<gene>
    <name evidence="2" type="primary">105262382</name>
</gene>